<evidence type="ECO:0000313" key="4">
    <source>
        <dbReference type="Proteomes" id="UP000280406"/>
    </source>
</evidence>
<reference evidence="2 4" key="2">
    <citation type="submission" date="2018-11" db="EMBL/GenBank/DDBJ databases">
        <title>Species Designations Belie Phenotypic and Genotypic Heterogeneity in Oral Streptococci.</title>
        <authorList>
            <person name="Velsko I."/>
        </authorList>
    </citation>
    <scope>NUCLEOTIDE SEQUENCE [LARGE SCALE GENOMIC DNA]</scope>
    <source>
        <strain evidence="2 4">BCC37</strain>
    </source>
</reference>
<accession>A0A0B7GNM9</accession>
<proteinExistence type="predicted"/>
<protein>
    <recommendedName>
        <fullName evidence="5">YolD-like protein</fullName>
    </recommendedName>
</protein>
<reference evidence="1 3" key="1">
    <citation type="submission" date="2015-01" db="EMBL/GenBank/DDBJ databases">
        <authorList>
            <person name="Pelicic Vladimir"/>
        </authorList>
    </citation>
    <scope>NUCLEOTIDE SEQUENCE [LARGE SCALE GENOMIC DNA]</scope>
    <source>
        <strain evidence="1 3">2908</strain>
    </source>
</reference>
<dbReference type="AlphaFoldDB" id="A0A0B7GNM9"/>
<dbReference type="Proteomes" id="UP000183504">
    <property type="component" value="Unassembled WGS sequence"/>
</dbReference>
<sequence>MTDRSYLPYQSARDFQDRGMAKWAGFFLSEHSTALAKKELDISRLAQLDRQEKFQLLNQAYSHQVPIRITFLNQGKLTDITATVFHLDCKQVLLQEGDHYKGLAIHQILSIQASGGADDHSKCT</sequence>
<organism evidence="1 3">
    <name type="scientific">Streptococcus sanguinis</name>
    <dbReference type="NCBI Taxonomy" id="1305"/>
    <lineage>
        <taxon>Bacteria</taxon>
        <taxon>Bacillati</taxon>
        <taxon>Bacillota</taxon>
        <taxon>Bacilli</taxon>
        <taxon>Lactobacillales</taxon>
        <taxon>Streptococcaceae</taxon>
        <taxon>Streptococcus</taxon>
    </lineage>
</organism>
<evidence type="ECO:0000313" key="1">
    <source>
        <dbReference type="EMBL" id="CEL89821.1"/>
    </source>
</evidence>
<dbReference type="Proteomes" id="UP000280406">
    <property type="component" value="Unassembled WGS sequence"/>
</dbReference>
<dbReference type="RefSeq" id="WP_002898070.1">
    <property type="nucleotide sequence ID" value="NZ_CDMW01000001.1"/>
</dbReference>
<dbReference type="EMBL" id="RJND01000005">
    <property type="protein sequence ID" value="RSI51804.1"/>
    <property type="molecule type" value="Genomic_DNA"/>
</dbReference>
<evidence type="ECO:0000313" key="3">
    <source>
        <dbReference type="Proteomes" id="UP000183504"/>
    </source>
</evidence>
<gene>
    <name evidence="2" type="ORF">D8869_08055</name>
    <name evidence="1" type="ORF">SSV_0511</name>
</gene>
<name>A0A0B7GNM9_STRSA</name>
<dbReference type="EMBL" id="CDMW01000001">
    <property type="protein sequence ID" value="CEL89821.1"/>
    <property type="molecule type" value="Genomic_DNA"/>
</dbReference>
<evidence type="ECO:0000313" key="2">
    <source>
        <dbReference type="EMBL" id="RSI51804.1"/>
    </source>
</evidence>
<evidence type="ECO:0008006" key="5">
    <source>
        <dbReference type="Google" id="ProtNLM"/>
    </source>
</evidence>